<organism evidence="1 2">
    <name type="scientific">Acinetobacter puyangensis</name>
    <dbReference type="NCBI Taxonomy" id="1096779"/>
    <lineage>
        <taxon>Bacteria</taxon>
        <taxon>Pseudomonadati</taxon>
        <taxon>Pseudomonadota</taxon>
        <taxon>Gammaproteobacteria</taxon>
        <taxon>Moraxellales</taxon>
        <taxon>Moraxellaceae</taxon>
        <taxon>Acinetobacter</taxon>
    </lineage>
</organism>
<evidence type="ECO:0008006" key="3">
    <source>
        <dbReference type="Google" id="ProtNLM"/>
    </source>
</evidence>
<keyword evidence="2" id="KW-1185">Reference proteome</keyword>
<reference evidence="2" key="1">
    <citation type="submission" date="2016-09" db="EMBL/GenBank/DDBJ databases">
        <authorList>
            <person name="Varghese N."/>
            <person name="Submissions S."/>
        </authorList>
    </citation>
    <scope>NUCLEOTIDE SEQUENCE [LARGE SCALE GENOMIC DNA]</scope>
    <source>
        <strain evidence="2">ANC 4466</strain>
    </source>
</reference>
<accession>A0A240E983</accession>
<gene>
    <name evidence="1" type="ORF">SAMN05421731_103213</name>
</gene>
<dbReference type="Proteomes" id="UP000219042">
    <property type="component" value="Unassembled WGS sequence"/>
</dbReference>
<evidence type="ECO:0000313" key="1">
    <source>
        <dbReference type="EMBL" id="SNX44475.1"/>
    </source>
</evidence>
<name>A0A240E983_9GAMM</name>
<proteinExistence type="predicted"/>
<evidence type="ECO:0000313" key="2">
    <source>
        <dbReference type="Proteomes" id="UP000219042"/>
    </source>
</evidence>
<sequence>MLLIFKLLLYDAMSRQVLPRDIKLLYGLSAARCNICEKVLFEPKINEDGYVHIGQMAHNIAYSEHESAPRAIDGLSGDNSYQNLILLCANDHISVDQNTALYTIEYIRTIKNNFENSVRIRLNNAVRPDKSLVDLIHSNYNLQALIYSLNFPLILLPFNIGDIIDMENFLLEPNRPTSYPFRDERLNGLMLPILELAHQLSPYIISYYSPSNVGDLRPIREKQIPVNEQAAITNIVQNLFQSIFNWLEYCRINYS</sequence>
<protein>
    <recommendedName>
        <fullName evidence="3">HNH endonuclease</fullName>
    </recommendedName>
</protein>
<dbReference type="AlphaFoldDB" id="A0A240E983"/>
<dbReference type="EMBL" id="OANT01000003">
    <property type="protein sequence ID" value="SNX44475.1"/>
    <property type="molecule type" value="Genomic_DNA"/>
</dbReference>